<evidence type="ECO:0000313" key="2">
    <source>
        <dbReference type="EMBL" id="RIB30392.1"/>
    </source>
</evidence>
<dbReference type="PANTHER" id="PTHR44329">
    <property type="entry name" value="SERINE/THREONINE-PROTEIN KINASE TNNI3K-RELATED"/>
    <property type="match status" value="1"/>
</dbReference>
<gene>
    <name evidence="2" type="ORF">C2G38_2265848</name>
</gene>
<dbReference type="InterPro" id="IPR000719">
    <property type="entry name" value="Prot_kinase_dom"/>
</dbReference>
<accession>A0A397W8P1</accession>
<dbReference type="Proteomes" id="UP000266673">
    <property type="component" value="Unassembled WGS sequence"/>
</dbReference>
<proteinExistence type="predicted"/>
<dbReference type="Pfam" id="PF07714">
    <property type="entry name" value="PK_Tyr_Ser-Thr"/>
    <property type="match status" value="1"/>
</dbReference>
<protein>
    <submittedName>
        <fullName evidence="2">Kinase-like domain-containing protein</fullName>
    </submittedName>
</protein>
<dbReference type="EMBL" id="QKWP01000013">
    <property type="protein sequence ID" value="RIB30392.1"/>
    <property type="molecule type" value="Genomic_DNA"/>
</dbReference>
<reference evidence="2 3" key="1">
    <citation type="submission" date="2018-06" db="EMBL/GenBank/DDBJ databases">
        <title>Comparative genomics reveals the genomic features of Rhizophagus irregularis, R. cerebriforme, R. diaphanum and Gigaspora rosea, and their symbiotic lifestyle signature.</title>
        <authorList>
            <person name="Morin E."/>
            <person name="San Clemente H."/>
            <person name="Chen E.C.H."/>
            <person name="De La Providencia I."/>
            <person name="Hainaut M."/>
            <person name="Kuo A."/>
            <person name="Kohler A."/>
            <person name="Murat C."/>
            <person name="Tang N."/>
            <person name="Roy S."/>
            <person name="Loubradou J."/>
            <person name="Henrissat B."/>
            <person name="Grigoriev I.V."/>
            <person name="Corradi N."/>
            <person name="Roux C."/>
            <person name="Martin F.M."/>
        </authorList>
    </citation>
    <scope>NUCLEOTIDE SEQUENCE [LARGE SCALE GENOMIC DNA]</scope>
    <source>
        <strain evidence="2 3">DAOM 194757</strain>
    </source>
</reference>
<name>A0A397W8P1_9GLOM</name>
<keyword evidence="2" id="KW-0808">Transferase</keyword>
<evidence type="ECO:0000313" key="3">
    <source>
        <dbReference type="Proteomes" id="UP000266673"/>
    </source>
</evidence>
<dbReference type="InterPro" id="IPR051681">
    <property type="entry name" value="Ser/Thr_Kinases-Pseudokinases"/>
</dbReference>
<sequence length="351" mass="39590">MVFHLRSRFGDSRMDKSTHYECMIEWISFDRLDDINIIGQGGFSTVYSATWLDGVRKIEKVKKNDGNDVDIEEYVRSRGPPCTVALKTLLGPKENPHFFLKEFECFIKCGYWGSGLKLYGLTQNPNTNEYMIAFQYAENGYIHADLHSGNVLQDGGINKNLRSYVSDLGLSKKYNTNESKGGIYGVLPYIAPEVLSGQRFTKAADIYGFGVIMSEMSTGQRPFDGRPFNLNLSIDICRGLRPGFAPGTPDPYIELAKQCMDSDPKKRPVAYDIWIKLKEWDNCMESSDEADEIKKKFLDADEISKELPIIPPKHPDSMYTSKIIDTQIISSALIKGIIPSETLNSVQIPFV</sequence>
<dbReference type="InterPro" id="IPR001245">
    <property type="entry name" value="Ser-Thr/Tyr_kinase_cat_dom"/>
</dbReference>
<organism evidence="2 3">
    <name type="scientific">Gigaspora rosea</name>
    <dbReference type="NCBI Taxonomy" id="44941"/>
    <lineage>
        <taxon>Eukaryota</taxon>
        <taxon>Fungi</taxon>
        <taxon>Fungi incertae sedis</taxon>
        <taxon>Mucoromycota</taxon>
        <taxon>Glomeromycotina</taxon>
        <taxon>Glomeromycetes</taxon>
        <taxon>Diversisporales</taxon>
        <taxon>Gigasporaceae</taxon>
        <taxon>Gigaspora</taxon>
    </lineage>
</organism>
<dbReference type="OrthoDB" id="4062651at2759"/>
<dbReference type="PROSITE" id="PS50011">
    <property type="entry name" value="PROTEIN_KINASE_DOM"/>
    <property type="match status" value="1"/>
</dbReference>
<dbReference type="GO" id="GO:0004674">
    <property type="term" value="F:protein serine/threonine kinase activity"/>
    <property type="evidence" value="ECO:0007669"/>
    <property type="project" value="TreeGrafter"/>
</dbReference>
<comment type="caution">
    <text evidence="2">The sequence shown here is derived from an EMBL/GenBank/DDBJ whole genome shotgun (WGS) entry which is preliminary data.</text>
</comment>
<dbReference type="SUPFAM" id="SSF56112">
    <property type="entry name" value="Protein kinase-like (PK-like)"/>
    <property type="match status" value="1"/>
</dbReference>
<keyword evidence="2" id="KW-0418">Kinase</keyword>
<feature type="domain" description="Protein kinase" evidence="1">
    <location>
        <begin position="32"/>
        <end position="281"/>
    </location>
</feature>
<keyword evidence="3" id="KW-1185">Reference proteome</keyword>
<dbReference type="GO" id="GO:0005524">
    <property type="term" value="F:ATP binding"/>
    <property type="evidence" value="ECO:0007669"/>
    <property type="project" value="InterPro"/>
</dbReference>
<dbReference type="Gene3D" id="1.10.510.10">
    <property type="entry name" value="Transferase(Phosphotransferase) domain 1"/>
    <property type="match status" value="1"/>
</dbReference>
<dbReference type="AlphaFoldDB" id="A0A397W8P1"/>
<evidence type="ECO:0000259" key="1">
    <source>
        <dbReference type="PROSITE" id="PS50011"/>
    </source>
</evidence>
<dbReference type="PANTHER" id="PTHR44329:SF214">
    <property type="entry name" value="PROTEIN KINASE DOMAIN-CONTAINING PROTEIN"/>
    <property type="match status" value="1"/>
</dbReference>
<dbReference type="STRING" id="44941.A0A397W8P1"/>
<dbReference type="InterPro" id="IPR011009">
    <property type="entry name" value="Kinase-like_dom_sf"/>
</dbReference>